<dbReference type="InterPro" id="IPR050553">
    <property type="entry name" value="Thioredoxin_ResA/DsbE_sf"/>
</dbReference>
<sequence length="210" mass="24104">MNGVYHLILILAIALIGTALGIYIRLYLLKSTIKVFGFLSLFSVSVLLLGFFGLPAYFDGAMWHKVDKQAPPFTLLTPEGNIIKSSEYKDKIIILDFWGTWCAPCIKQFPLLEKLYKENKDNNDVAFFIVNPLVGGDTYEKALEFINKSEFDLPFVIDKESVTYRKFNVHALPHLVIIDKEGIIRLTHTGYMESENFYEKMQENLNKITH</sequence>
<evidence type="ECO:0000259" key="2">
    <source>
        <dbReference type="PROSITE" id="PS51352"/>
    </source>
</evidence>
<dbReference type="Gene3D" id="3.40.30.10">
    <property type="entry name" value="Glutaredoxin"/>
    <property type="match status" value="1"/>
</dbReference>
<dbReference type="PANTHER" id="PTHR42852">
    <property type="entry name" value="THIOL:DISULFIDE INTERCHANGE PROTEIN DSBE"/>
    <property type="match status" value="1"/>
</dbReference>
<organism evidence="3 4">
    <name type="scientific">Salegentibacter holothuriorum</name>
    <dbReference type="NCBI Taxonomy" id="241145"/>
    <lineage>
        <taxon>Bacteria</taxon>
        <taxon>Pseudomonadati</taxon>
        <taxon>Bacteroidota</taxon>
        <taxon>Flavobacteriia</taxon>
        <taxon>Flavobacteriales</taxon>
        <taxon>Flavobacteriaceae</taxon>
        <taxon>Salegentibacter</taxon>
    </lineage>
</organism>
<dbReference type="STRING" id="241145.SAMN05660776_2533"/>
<keyword evidence="1" id="KW-0812">Transmembrane</keyword>
<accession>A0A1T5D994</accession>
<dbReference type="CDD" id="cd02966">
    <property type="entry name" value="TlpA_like_family"/>
    <property type="match status" value="1"/>
</dbReference>
<dbReference type="GO" id="GO:0016209">
    <property type="term" value="F:antioxidant activity"/>
    <property type="evidence" value="ECO:0007669"/>
    <property type="project" value="InterPro"/>
</dbReference>
<reference evidence="4" key="1">
    <citation type="submission" date="2017-02" db="EMBL/GenBank/DDBJ databases">
        <authorList>
            <person name="Varghese N."/>
            <person name="Submissions S."/>
        </authorList>
    </citation>
    <scope>NUCLEOTIDE SEQUENCE [LARGE SCALE GENOMIC DNA]</scope>
    <source>
        <strain evidence="4">DSM 23405</strain>
    </source>
</reference>
<keyword evidence="1" id="KW-0472">Membrane</keyword>
<keyword evidence="4" id="KW-1185">Reference proteome</keyword>
<dbReference type="PROSITE" id="PS51352">
    <property type="entry name" value="THIOREDOXIN_2"/>
    <property type="match status" value="1"/>
</dbReference>
<keyword evidence="1" id="KW-1133">Transmembrane helix</keyword>
<dbReference type="PANTHER" id="PTHR42852:SF13">
    <property type="entry name" value="PROTEIN DIPZ"/>
    <property type="match status" value="1"/>
</dbReference>
<feature type="transmembrane region" description="Helical" evidence="1">
    <location>
        <begin position="6"/>
        <end position="28"/>
    </location>
</feature>
<evidence type="ECO:0000256" key="1">
    <source>
        <dbReference type="SAM" id="Phobius"/>
    </source>
</evidence>
<dbReference type="GO" id="GO:0016491">
    <property type="term" value="F:oxidoreductase activity"/>
    <property type="evidence" value="ECO:0007669"/>
    <property type="project" value="InterPro"/>
</dbReference>
<dbReference type="Pfam" id="PF00578">
    <property type="entry name" value="AhpC-TSA"/>
    <property type="match status" value="1"/>
</dbReference>
<evidence type="ECO:0000313" key="4">
    <source>
        <dbReference type="Proteomes" id="UP000190230"/>
    </source>
</evidence>
<dbReference type="SUPFAM" id="SSF52833">
    <property type="entry name" value="Thioredoxin-like"/>
    <property type="match status" value="1"/>
</dbReference>
<dbReference type="InterPro" id="IPR000866">
    <property type="entry name" value="AhpC/TSA"/>
</dbReference>
<feature type="transmembrane region" description="Helical" evidence="1">
    <location>
        <begin position="35"/>
        <end position="58"/>
    </location>
</feature>
<proteinExistence type="predicted"/>
<gene>
    <name evidence="3" type="ORF">SAMN05660776_2533</name>
</gene>
<name>A0A1T5D994_9FLAO</name>
<feature type="domain" description="Thioredoxin" evidence="2">
    <location>
        <begin position="64"/>
        <end position="206"/>
    </location>
</feature>
<evidence type="ECO:0000313" key="3">
    <source>
        <dbReference type="EMBL" id="SKB68177.1"/>
    </source>
</evidence>
<dbReference type="Proteomes" id="UP000190230">
    <property type="component" value="Unassembled WGS sequence"/>
</dbReference>
<dbReference type="InterPro" id="IPR013766">
    <property type="entry name" value="Thioredoxin_domain"/>
</dbReference>
<dbReference type="AlphaFoldDB" id="A0A1T5D994"/>
<dbReference type="EMBL" id="FUYY01000004">
    <property type="protein sequence ID" value="SKB68177.1"/>
    <property type="molecule type" value="Genomic_DNA"/>
</dbReference>
<protein>
    <submittedName>
        <fullName evidence="3">Peroxiredoxin</fullName>
    </submittedName>
</protein>
<dbReference type="InterPro" id="IPR036249">
    <property type="entry name" value="Thioredoxin-like_sf"/>
</dbReference>